<accession>F0R6S7</accession>
<dbReference type="SUPFAM" id="SSF51735">
    <property type="entry name" value="NAD(P)-binding Rossmann-fold domains"/>
    <property type="match status" value="1"/>
</dbReference>
<keyword evidence="2 3" id="KW-0560">Oxidoreductase</keyword>
<dbReference type="STRING" id="667015.Bacsa_3457"/>
<sequence length="275" mass="30600">MHTKGTIKRIISFLLHGERPPIYAQISYLEPNNRLKGKKIIVTGANRGLGYSMAKKFTEEGADVLITGRNEESLKKSAEQIGCSYIVLDVTHIKFIKPFFEKAYQMLGDITCLVCNAGISLHEKDFFQITEDSFDCQIDTNLKANVFIAQEFMRLKLSQEKAGNILFISSEVGELADNRPYGWTKGALNSFVKGIASNFIEKGIRINAISPGVTCSNMTGLNPNEDLFVQTNKTKRAYLPEEVAEIATFMLSDCSNCLSGQIIVCNNGKTINTRF</sequence>
<gene>
    <name evidence="3" type="ordered locus">Bacsa_3457</name>
</gene>
<dbReference type="OrthoDB" id="9788235at2"/>
<dbReference type="Proteomes" id="UP000007486">
    <property type="component" value="Chromosome"/>
</dbReference>
<dbReference type="InterPro" id="IPR036291">
    <property type="entry name" value="NAD(P)-bd_dom_sf"/>
</dbReference>
<dbReference type="AlphaFoldDB" id="F0R6S7"/>
<dbReference type="EC" id="1.1.1.100" evidence="3"/>
<protein>
    <submittedName>
        <fullName evidence="3">3-oxoacyl-(Acyl-carrier-protein) reductase</fullName>
        <ecNumber evidence="3">1.1.1.100</ecNumber>
    </submittedName>
</protein>
<dbReference type="InterPro" id="IPR002347">
    <property type="entry name" value="SDR_fam"/>
</dbReference>
<dbReference type="HOGENOM" id="CLU_010194_1_1_10"/>
<dbReference type="RefSeq" id="WP_013619338.1">
    <property type="nucleotide sequence ID" value="NC_015164.1"/>
</dbReference>
<dbReference type="PANTHER" id="PTHR43669:SF3">
    <property type="entry name" value="ALCOHOL DEHYDROGENASE, PUTATIVE (AFU_ORTHOLOGUE AFUA_3G03445)-RELATED"/>
    <property type="match status" value="1"/>
</dbReference>
<evidence type="ECO:0000256" key="1">
    <source>
        <dbReference type="ARBA" id="ARBA00006484"/>
    </source>
</evidence>
<dbReference type="Gene3D" id="3.40.50.720">
    <property type="entry name" value="NAD(P)-binding Rossmann-like Domain"/>
    <property type="match status" value="1"/>
</dbReference>
<evidence type="ECO:0000313" key="3">
    <source>
        <dbReference type="EMBL" id="ADY37982.1"/>
    </source>
</evidence>
<keyword evidence="4" id="KW-1185">Reference proteome</keyword>
<name>F0R6S7_PHOSB</name>
<dbReference type="Pfam" id="PF13561">
    <property type="entry name" value="adh_short_C2"/>
    <property type="match status" value="1"/>
</dbReference>
<comment type="similarity">
    <text evidence="1">Belongs to the short-chain dehydrogenases/reductases (SDR) family.</text>
</comment>
<dbReference type="PANTHER" id="PTHR43669">
    <property type="entry name" value="5-KETO-D-GLUCONATE 5-REDUCTASE"/>
    <property type="match status" value="1"/>
</dbReference>
<organism evidence="3 4">
    <name type="scientific">Phocaeicola salanitronis (strain DSM 18170 / JCM 13657 / CCUG 60908 / BL78)</name>
    <name type="common">Bacteroides salanitronis</name>
    <dbReference type="NCBI Taxonomy" id="667015"/>
    <lineage>
        <taxon>Bacteria</taxon>
        <taxon>Pseudomonadati</taxon>
        <taxon>Bacteroidota</taxon>
        <taxon>Bacteroidia</taxon>
        <taxon>Bacteroidales</taxon>
        <taxon>Bacteroidaceae</taxon>
        <taxon>Phocaeicola</taxon>
    </lineage>
</organism>
<dbReference type="PRINTS" id="PR00081">
    <property type="entry name" value="GDHRDH"/>
</dbReference>
<dbReference type="EMBL" id="CP002530">
    <property type="protein sequence ID" value="ADY37982.1"/>
    <property type="molecule type" value="Genomic_DNA"/>
</dbReference>
<proteinExistence type="inferred from homology"/>
<dbReference type="GO" id="GO:0004316">
    <property type="term" value="F:3-oxoacyl-[acyl-carrier-protein] reductase (NADPH) activity"/>
    <property type="evidence" value="ECO:0007669"/>
    <property type="project" value="UniProtKB-EC"/>
</dbReference>
<evidence type="ECO:0000256" key="2">
    <source>
        <dbReference type="ARBA" id="ARBA00023002"/>
    </source>
</evidence>
<evidence type="ECO:0000313" key="4">
    <source>
        <dbReference type="Proteomes" id="UP000007486"/>
    </source>
</evidence>
<reference evidence="3 4" key="1">
    <citation type="journal article" date="2011" name="Stand. Genomic Sci.">
        <title>Complete genome sequence of Bacteroides salanitronis type strain (BL78).</title>
        <authorList>
            <person name="Gronow S."/>
            <person name="Held B."/>
            <person name="Lucas S."/>
            <person name="Lapidus A."/>
            <person name="Del Rio T.G."/>
            <person name="Nolan M."/>
            <person name="Tice H."/>
            <person name="Deshpande S."/>
            <person name="Cheng J.F."/>
            <person name="Pitluck S."/>
            <person name="Liolios K."/>
            <person name="Pagani I."/>
            <person name="Ivanova N."/>
            <person name="Mavromatis K."/>
            <person name="Pati A."/>
            <person name="Tapia R."/>
            <person name="Han C."/>
            <person name="Goodwin L."/>
            <person name="Chen A."/>
            <person name="Palaniappan K."/>
            <person name="Land M."/>
            <person name="Hauser L."/>
            <person name="Chang Y.J."/>
            <person name="Jeffries C.D."/>
            <person name="Brambilla E.M."/>
            <person name="Rohde M."/>
            <person name="Goker M."/>
            <person name="Detter J.C."/>
            <person name="Woyke T."/>
            <person name="Bristow J."/>
            <person name="Markowitz V."/>
            <person name="Hugenholtz P."/>
            <person name="Kyrpides N.C."/>
            <person name="Klenk H.P."/>
            <person name="Eisen J.A."/>
        </authorList>
    </citation>
    <scope>NUCLEOTIDE SEQUENCE [LARGE SCALE GENOMIC DNA]</scope>
    <source>
        <strain evidence="3 4">DSM 18170</strain>
    </source>
</reference>
<dbReference type="CDD" id="cd05233">
    <property type="entry name" value="SDR_c"/>
    <property type="match status" value="1"/>
</dbReference>
<dbReference type="eggNOG" id="COG1028">
    <property type="taxonomic scope" value="Bacteria"/>
</dbReference>
<dbReference type="KEGG" id="bsa:Bacsa_3457"/>